<gene>
    <name evidence="4" type="ORF">NLU13_1424</name>
</gene>
<evidence type="ECO:0000259" key="3">
    <source>
        <dbReference type="PROSITE" id="PS51212"/>
    </source>
</evidence>
<protein>
    <recommendedName>
        <fullName evidence="3">WSC domain-containing protein</fullName>
    </recommendedName>
</protein>
<evidence type="ECO:0000256" key="1">
    <source>
        <dbReference type="SAM" id="MobiDB-lite"/>
    </source>
</evidence>
<feature type="compositionally biased region" description="Low complexity" evidence="1">
    <location>
        <begin position="28"/>
        <end position="79"/>
    </location>
</feature>
<reference evidence="4" key="1">
    <citation type="submission" date="2022-10" db="EMBL/GenBank/DDBJ databases">
        <title>Determination and structural analysis of whole genome sequence of Sarocladium strictum F4-1.</title>
        <authorList>
            <person name="Hu L."/>
            <person name="Jiang Y."/>
        </authorList>
    </citation>
    <scope>NUCLEOTIDE SEQUENCE</scope>
    <source>
        <strain evidence="4">F4-1</strain>
    </source>
</reference>
<feature type="domain" description="WSC" evidence="3">
    <location>
        <begin position="89"/>
        <end position="180"/>
    </location>
</feature>
<comment type="caution">
    <text evidence="4">The sequence shown here is derived from an EMBL/GenBank/DDBJ whole genome shotgun (WGS) entry which is preliminary data.</text>
</comment>
<dbReference type="Proteomes" id="UP001175261">
    <property type="component" value="Unassembled WGS sequence"/>
</dbReference>
<feature type="transmembrane region" description="Helical" evidence="2">
    <location>
        <begin position="211"/>
        <end position="232"/>
    </location>
</feature>
<accession>A0AA39GR79</accession>
<evidence type="ECO:0000313" key="5">
    <source>
        <dbReference type="Proteomes" id="UP001175261"/>
    </source>
</evidence>
<name>A0AA39GR79_SARSR</name>
<dbReference type="EMBL" id="JAPDFR010000001">
    <property type="protein sequence ID" value="KAK0391926.1"/>
    <property type="molecule type" value="Genomic_DNA"/>
</dbReference>
<keyword evidence="5" id="KW-1185">Reference proteome</keyword>
<keyword evidence="2" id="KW-0472">Membrane</keyword>
<proteinExistence type="predicted"/>
<dbReference type="SMART" id="SM00321">
    <property type="entry name" value="WSC"/>
    <property type="match status" value="1"/>
</dbReference>
<feature type="transmembrane region" description="Helical" evidence="2">
    <location>
        <begin position="239"/>
        <end position="263"/>
    </location>
</feature>
<dbReference type="PROSITE" id="PS51212">
    <property type="entry name" value="WSC"/>
    <property type="match status" value="1"/>
</dbReference>
<dbReference type="Pfam" id="PF01822">
    <property type="entry name" value="WSC"/>
    <property type="match status" value="1"/>
</dbReference>
<keyword evidence="2" id="KW-0812">Transmembrane</keyword>
<evidence type="ECO:0000256" key="2">
    <source>
        <dbReference type="SAM" id="Phobius"/>
    </source>
</evidence>
<organism evidence="4 5">
    <name type="scientific">Sarocladium strictum</name>
    <name type="common">Black bundle disease fungus</name>
    <name type="synonym">Acremonium strictum</name>
    <dbReference type="NCBI Taxonomy" id="5046"/>
    <lineage>
        <taxon>Eukaryota</taxon>
        <taxon>Fungi</taxon>
        <taxon>Dikarya</taxon>
        <taxon>Ascomycota</taxon>
        <taxon>Pezizomycotina</taxon>
        <taxon>Sordariomycetes</taxon>
        <taxon>Hypocreomycetidae</taxon>
        <taxon>Hypocreales</taxon>
        <taxon>Sarocladiaceae</taxon>
        <taxon>Sarocladium</taxon>
    </lineage>
</organism>
<dbReference type="InterPro" id="IPR002889">
    <property type="entry name" value="WSC_carb-bd"/>
</dbReference>
<feature type="region of interest" description="Disordered" evidence="1">
    <location>
        <begin position="28"/>
        <end position="81"/>
    </location>
</feature>
<dbReference type="AlphaFoldDB" id="A0AA39GR79"/>
<sequence>MVVDFVTTIVIQTPATSTVTIPATTRVQTGSSTGSTTGSTNGTVTGISTISTTATGTGTETQTGTGTGTGTETASPTSTDIPLPSAIGDFALSGCYESTNNFPSFTLAQSSGQMTLAICSSACASRAYFGVYQTNCYCGDFIDQSTTTPVSTDECRGVCPGDGSPWCGGNESNLRLLRRQSPPGNIFLTIYTSNGVASSSLSSGTSSGTTVISSALFGCIQLFGCIILISIINSNLIRLFNFSISISYLIRLFNFSISIRYLIRLFNFSISISYPYCIYM</sequence>
<keyword evidence="2" id="KW-1133">Transmembrane helix</keyword>
<evidence type="ECO:0000313" key="4">
    <source>
        <dbReference type="EMBL" id="KAK0391926.1"/>
    </source>
</evidence>